<dbReference type="InterPro" id="IPR058792">
    <property type="entry name" value="Beta-barrel_RND_2"/>
</dbReference>
<feature type="domain" description="CusB-like beta-barrel" evidence="9">
    <location>
        <begin position="262"/>
        <end position="306"/>
    </location>
</feature>
<dbReference type="Pfam" id="PF25917">
    <property type="entry name" value="BSH_RND"/>
    <property type="match status" value="1"/>
</dbReference>
<evidence type="ECO:0000259" key="7">
    <source>
        <dbReference type="Pfam" id="PF25876"/>
    </source>
</evidence>
<evidence type="ECO:0000256" key="4">
    <source>
        <dbReference type="ARBA" id="ARBA00023136"/>
    </source>
</evidence>
<dbReference type="OrthoDB" id="9811754at2"/>
<comment type="subcellular location">
    <subcellularLocation>
        <location evidence="1">Membrane</location>
        <topology evidence="1">Single-pass membrane protein</topology>
    </subcellularLocation>
</comment>
<dbReference type="GO" id="GO:0016020">
    <property type="term" value="C:membrane"/>
    <property type="evidence" value="ECO:0007669"/>
    <property type="project" value="UniProtKB-SubCell"/>
</dbReference>
<dbReference type="SUPFAM" id="SSF111369">
    <property type="entry name" value="HlyD-like secretion proteins"/>
    <property type="match status" value="2"/>
</dbReference>
<dbReference type="Gene3D" id="1.10.287.470">
    <property type="entry name" value="Helix hairpin bin"/>
    <property type="match status" value="1"/>
</dbReference>
<evidence type="ECO:0000259" key="8">
    <source>
        <dbReference type="Pfam" id="PF25917"/>
    </source>
</evidence>
<evidence type="ECO:0000256" key="1">
    <source>
        <dbReference type="ARBA" id="ARBA00004167"/>
    </source>
</evidence>
<feature type="transmembrane region" description="Helical" evidence="6">
    <location>
        <begin position="23"/>
        <end position="40"/>
    </location>
</feature>
<dbReference type="Pfam" id="PF25876">
    <property type="entry name" value="HH_MFP_RND"/>
    <property type="match status" value="1"/>
</dbReference>
<dbReference type="InterPro" id="IPR050739">
    <property type="entry name" value="MFP"/>
</dbReference>
<accession>A0A4R1KCY5</accession>
<dbReference type="PANTHER" id="PTHR30386">
    <property type="entry name" value="MEMBRANE FUSION SUBUNIT OF EMRAB-TOLC MULTIDRUG EFFLUX PUMP"/>
    <property type="match status" value="1"/>
</dbReference>
<dbReference type="Pfam" id="PF25954">
    <property type="entry name" value="Beta-barrel_RND_2"/>
    <property type="match status" value="1"/>
</dbReference>
<evidence type="ECO:0000259" key="9">
    <source>
        <dbReference type="Pfam" id="PF25954"/>
    </source>
</evidence>
<keyword evidence="5" id="KW-0175">Coiled coil</keyword>
<keyword evidence="4 6" id="KW-0472">Membrane</keyword>
<sequence length="355" mass="38457">MNAEEYDKKLKEQAEKPARKKKLVMYAVLTVTAAVLLIHYTPKLVYAMHHESTDNAFVKGDVVPVSAQVKGRIAKVLIEDNMQVKKGDVLFELENQDYTIALNRAKEELAAAQAQIAAIDASSAQAAESVRQAQSLQGKAQTEKAFADKEQQRYARLVSENLVSKNFYDGVKAKADETGSQANAAEAAVRIAQASMKTIEANRKAAEFKAASALQAVRAAELDLERTVIRAPRNGRIGQNNVKAGRYVQPGQTVISLVGSDKLWIEANFKETQLNLIRVGQSVEIKADAYPDMKINGRVESIQPGTGSAFSLLPAENATGNFVKVVQRVPVKIAIDGDAGMLVPGLSVVPSVKVK</sequence>
<name>A0A4R1KCY5_9BACT</name>
<dbReference type="Proteomes" id="UP000294614">
    <property type="component" value="Unassembled WGS sequence"/>
</dbReference>
<dbReference type="Gene3D" id="2.40.50.100">
    <property type="match status" value="1"/>
</dbReference>
<dbReference type="AlphaFoldDB" id="A0A4R1KCY5"/>
<evidence type="ECO:0000256" key="3">
    <source>
        <dbReference type="ARBA" id="ARBA00022989"/>
    </source>
</evidence>
<evidence type="ECO:0000256" key="2">
    <source>
        <dbReference type="ARBA" id="ARBA00022692"/>
    </source>
</evidence>
<dbReference type="PANTHER" id="PTHR30386:SF26">
    <property type="entry name" value="TRANSPORT PROTEIN COMB"/>
    <property type="match status" value="1"/>
</dbReference>
<comment type="caution">
    <text evidence="10">The sequence shown here is derived from an EMBL/GenBank/DDBJ whole genome shotgun (WGS) entry which is preliminary data.</text>
</comment>
<reference evidence="10 11" key="1">
    <citation type="submission" date="2019-03" db="EMBL/GenBank/DDBJ databases">
        <title>Genomic Encyclopedia of Type Strains, Phase IV (KMG-IV): sequencing the most valuable type-strain genomes for metagenomic binning, comparative biology and taxonomic classification.</title>
        <authorList>
            <person name="Goeker M."/>
        </authorList>
    </citation>
    <scope>NUCLEOTIDE SEQUENCE [LARGE SCALE GENOMIC DNA]</scope>
    <source>
        <strain evidence="10 11">DSM 24984</strain>
    </source>
</reference>
<feature type="domain" description="Multidrug resistance protein MdtA-like barrel-sandwich hybrid" evidence="8">
    <location>
        <begin position="62"/>
        <end position="255"/>
    </location>
</feature>
<evidence type="ECO:0000256" key="6">
    <source>
        <dbReference type="SAM" id="Phobius"/>
    </source>
</evidence>
<evidence type="ECO:0000313" key="10">
    <source>
        <dbReference type="EMBL" id="TCK62384.1"/>
    </source>
</evidence>
<keyword evidence="2 6" id="KW-0812">Transmembrane</keyword>
<evidence type="ECO:0000256" key="5">
    <source>
        <dbReference type="SAM" id="Coils"/>
    </source>
</evidence>
<gene>
    <name evidence="10" type="ORF">C8D98_0910</name>
</gene>
<dbReference type="EMBL" id="SMGG01000003">
    <property type="protein sequence ID" value="TCK62384.1"/>
    <property type="molecule type" value="Genomic_DNA"/>
</dbReference>
<organism evidence="10 11">
    <name type="scientific">Seleniivibrio woodruffii</name>
    <dbReference type="NCBI Taxonomy" id="1078050"/>
    <lineage>
        <taxon>Bacteria</taxon>
        <taxon>Pseudomonadati</taxon>
        <taxon>Deferribacterota</taxon>
        <taxon>Deferribacteres</taxon>
        <taxon>Deferribacterales</taxon>
        <taxon>Geovibrionaceae</taxon>
        <taxon>Seleniivibrio</taxon>
    </lineage>
</organism>
<feature type="coiled-coil region" evidence="5">
    <location>
        <begin position="95"/>
        <end position="122"/>
    </location>
</feature>
<dbReference type="RefSeq" id="WP_132872399.1">
    <property type="nucleotide sequence ID" value="NZ_JAJUHT010000004.1"/>
</dbReference>
<protein>
    <submittedName>
        <fullName evidence="10">Membrane fusion protein (Multidrug efflux system)</fullName>
    </submittedName>
</protein>
<dbReference type="InterPro" id="IPR058624">
    <property type="entry name" value="MdtA-like_HH"/>
</dbReference>
<proteinExistence type="predicted"/>
<feature type="domain" description="Multidrug resistance protein MdtA-like alpha-helical hairpin" evidence="7">
    <location>
        <begin position="133"/>
        <end position="194"/>
    </location>
</feature>
<dbReference type="InterPro" id="IPR058625">
    <property type="entry name" value="MdtA-like_BSH"/>
</dbReference>
<evidence type="ECO:0000313" key="11">
    <source>
        <dbReference type="Proteomes" id="UP000294614"/>
    </source>
</evidence>
<keyword evidence="3 6" id="KW-1133">Transmembrane helix</keyword>
<dbReference type="Gene3D" id="2.40.30.170">
    <property type="match status" value="1"/>
</dbReference>
<dbReference type="GO" id="GO:0055085">
    <property type="term" value="P:transmembrane transport"/>
    <property type="evidence" value="ECO:0007669"/>
    <property type="project" value="InterPro"/>
</dbReference>
<keyword evidence="11" id="KW-1185">Reference proteome</keyword>